<feature type="region of interest" description="Disordered" evidence="4">
    <location>
        <begin position="383"/>
        <end position="424"/>
    </location>
</feature>
<evidence type="ECO:0000256" key="1">
    <source>
        <dbReference type="ARBA" id="ARBA00004123"/>
    </source>
</evidence>
<dbReference type="GO" id="GO:0000077">
    <property type="term" value="P:DNA damage checkpoint signaling"/>
    <property type="evidence" value="ECO:0007669"/>
    <property type="project" value="TreeGrafter"/>
</dbReference>
<feature type="compositionally biased region" description="Basic and acidic residues" evidence="4">
    <location>
        <begin position="38"/>
        <end position="48"/>
    </location>
</feature>
<feature type="compositionally biased region" description="Polar residues" evidence="4">
    <location>
        <begin position="869"/>
        <end position="896"/>
    </location>
</feature>
<dbReference type="EMBL" id="RIBY02001125">
    <property type="protein sequence ID" value="KAH9832136.1"/>
    <property type="molecule type" value="Genomic_DNA"/>
</dbReference>
<accession>A0A9W7W468</accession>
<dbReference type="Gene3D" id="2.30.30.140">
    <property type="match status" value="1"/>
</dbReference>
<dbReference type="GO" id="GO:0005634">
    <property type="term" value="C:nucleus"/>
    <property type="evidence" value="ECO:0007669"/>
    <property type="project" value="UniProtKB-SubCell"/>
</dbReference>
<gene>
    <name evidence="6" type="ORF">Tdes44962_MAKER08826</name>
</gene>
<feature type="compositionally biased region" description="Polar residues" evidence="4">
    <location>
        <begin position="1170"/>
        <end position="1184"/>
    </location>
</feature>
<dbReference type="PANTHER" id="PTHR15321:SF3">
    <property type="entry name" value="TP53-BINDING PROTEIN 1"/>
    <property type="match status" value="1"/>
</dbReference>
<dbReference type="InterPro" id="IPR036420">
    <property type="entry name" value="BRCT_dom_sf"/>
</dbReference>
<dbReference type="InterPro" id="IPR047249">
    <property type="entry name" value="BRCT_p53bp1-like_rpt1"/>
</dbReference>
<evidence type="ECO:0000256" key="2">
    <source>
        <dbReference type="ARBA" id="ARBA00022763"/>
    </source>
</evidence>
<feature type="compositionally biased region" description="Basic residues" evidence="4">
    <location>
        <begin position="383"/>
        <end position="392"/>
    </location>
</feature>
<feature type="region of interest" description="Disordered" evidence="4">
    <location>
        <begin position="1"/>
        <end position="84"/>
    </location>
</feature>
<feature type="compositionally biased region" description="Polar residues" evidence="4">
    <location>
        <begin position="67"/>
        <end position="82"/>
    </location>
</feature>
<name>A0A9W7W468_9PEZI</name>
<evidence type="ECO:0000313" key="7">
    <source>
        <dbReference type="Proteomes" id="UP001138500"/>
    </source>
</evidence>
<reference evidence="6 7" key="2">
    <citation type="journal article" date="2021" name="Curr. Genet.">
        <title>Genetic response to nitrogen starvation in the aggressive Eucalyptus foliar pathogen Teratosphaeria destructans.</title>
        <authorList>
            <person name="Havenga M."/>
            <person name="Wingfield B.D."/>
            <person name="Wingfield M.J."/>
            <person name="Dreyer L.L."/>
            <person name="Roets F."/>
            <person name="Aylward J."/>
        </authorList>
    </citation>
    <scope>NUCLEOTIDE SEQUENCE [LARGE SCALE GENOMIC DNA]</scope>
    <source>
        <strain evidence="6">CMW44962</strain>
    </source>
</reference>
<dbReference type="Proteomes" id="UP001138500">
    <property type="component" value="Unassembled WGS sequence"/>
</dbReference>
<keyword evidence="3" id="KW-0539">Nucleus</keyword>
<dbReference type="OrthoDB" id="129353at2759"/>
<evidence type="ECO:0000313" key="6">
    <source>
        <dbReference type="EMBL" id="KAH9832136.1"/>
    </source>
</evidence>
<feature type="region of interest" description="Disordered" evidence="4">
    <location>
        <begin position="604"/>
        <end position="681"/>
    </location>
</feature>
<dbReference type="GO" id="GO:0045944">
    <property type="term" value="P:positive regulation of transcription by RNA polymerase II"/>
    <property type="evidence" value="ECO:0007669"/>
    <property type="project" value="TreeGrafter"/>
</dbReference>
<dbReference type="InterPro" id="IPR041297">
    <property type="entry name" value="Crb2_Tudor"/>
</dbReference>
<feature type="compositionally biased region" description="Polar residues" evidence="4">
    <location>
        <begin position="239"/>
        <end position="262"/>
    </location>
</feature>
<feature type="compositionally biased region" description="Polar residues" evidence="4">
    <location>
        <begin position="541"/>
        <end position="557"/>
    </location>
</feature>
<reference evidence="6 7" key="1">
    <citation type="journal article" date="2018" name="IMA Fungus">
        <title>IMA Genome-F 10: Nine draft genome sequences of Claviceps purpurea s.lat., including C. arundinis, C. humidiphila, and C. cf. spartinae, pseudomolecules for the pitch canker pathogen Fusarium circinatum, draft genome of Davidsoniella eucalypti, Grosmannia galeiformis, Quambalaria eucalypti, and Teratosphaeria destructans.</title>
        <authorList>
            <person name="Wingfield B.D."/>
            <person name="Liu M."/>
            <person name="Nguyen H.D."/>
            <person name="Lane F.A."/>
            <person name="Morgan S.W."/>
            <person name="De Vos L."/>
            <person name="Wilken P.M."/>
            <person name="Duong T.A."/>
            <person name="Aylward J."/>
            <person name="Coetzee M.P."/>
            <person name="Dadej K."/>
            <person name="De Beer Z.W."/>
            <person name="Findlay W."/>
            <person name="Havenga M."/>
            <person name="Kolarik M."/>
            <person name="Menzies J.G."/>
            <person name="Naidoo K."/>
            <person name="Pochopski O."/>
            <person name="Shoukouhi P."/>
            <person name="Santana Q.C."/>
            <person name="Seifert K.A."/>
            <person name="Soal N."/>
            <person name="Steenkamp E.T."/>
            <person name="Tatham C.T."/>
            <person name="van der Nest M.A."/>
            <person name="Wingfield M.J."/>
        </authorList>
    </citation>
    <scope>NUCLEOTIDE SEQUENCE [LARGE SCALE GENOMIC DNA]</scope>
    <source>
        <strain evidence="6">CMW44962</strain>
    </source>
</reference>
<comment type="subcellular location">
    <subcellularLocation>
        <location evidence="1">Nucleus</location>
    </subcellularLocation>
</comment>
<dbReference type="PANTHER" id="PTHR15321">
    <property type="entry name" value="TUMOR SUPPRESSOR P53-BINDING PROTEIN 1"/>
    <property type="match status" value="1"/>
</dbReference>
<feature type="domain" description="BRCT" evidence="5">
    <location>
        <begin position="1223"/>
        <end position="1338"/>
    </location>
</feature>
<dbReference type="SUPFAM" id="SSF52113">
    <property type="entry name" value="BRCT domain"/>
    <property type="match status" value="1"/>
</dbReference>
<evidence type="ECO:0000256" key="4">
    <source>
        <dbReference type="SAM" id="MobiDB-lite"/>
    </source>
</evidence>
<dbReference type="InterPro" id="IPR001357">
    <property type="entry name" value="BRCT_dom"/>
</dbReference>
<feature type="compositionally biased region" description="Acidic residues" evidence="4">
    <location>
        <begin position="505"/>
        <end position="517"/>
    </location>
</feature>
<feature type="compositionally biased region" description="Low complexity" evidence="4">
    <location>
        <begin position="22"/>
        <end position="37"/>
    </location>
</feature>
<proteinExistence type="predicted"/>
<keyword evidence="2" id="KW-0227">DNA damage</keyword>
<evidence type="ECO:0000259" key="5">
    <source>
        <dbReference type="PROSITE" id="PS50172"/>
    </source>
</evidence>
<feature type="compositionally biased region" description="Acidic residues" evidence="4">
    <location>
        <begin position="461"/>
        <end position="480"/>
    </location>
</feature>
<feature type="region of interest" description="Disordered" evidence="4">
    <location>
        <begin position="816"/>
        <end position="946"/>
    </location>
</feature>
<evidence type="ECO:0000256" key="3">
    <source>
        <dbReference type="ARBA" id="ARBA00023242"/>
    </source>
</evidence>
<protein>
    <submittedName>
        <fullName evidence="6">Fungal Rad9-like Rad53-binding</fullName>
    </submittedName>
</protein>
<feature type="compositionally biased region" description="Basic and acidic residues" evidence="4">
    <location>
        <begin position="649"/>
        <end position="666"/>
    </location>
</feature>
<dbReference type="Gene3D" id="3.40.50.10190">
    <property type="entry name" value="BRCT domain"/>
    <property type="match status" value="1"/>
</dbReference>
<feature type="region of interest" description="Disordered" evidence="4">
    <location>
        <begin position="1155"/>
        <end position="1195"/>
    </location>
</feature>
<dbReference type="InterPro" id="IPR047252">
    <property type="entry name" value="TP53BP1-like"/>
</dbReference>
<feature type="compositionally biased region" description="Low complexity" evidence="4">
    <location>
        <begin position="406"/>
        <end position="417"/>
    </location>
</feature>
<feature type="region of interest" description="Disordered" evidence="4">
    <location>
        <begin position="303"/>
        <end position="335"/>
    </location>
</feature>
<dbReference type="CDD" id="cd17745">
    <property type="entry name" value="BRCT_p53bp1_rpt1"/>
    <property type="match status" value="1"/>
</dbReference>
<keyword evidence="7" id="KW-1185">Reference proteome</keyword>
<feature type="compositionally biased region" description="Polar residues" evidence="4">
    <location>
        <begin position="566"/>
        <end position="590"/>
    </location>
</feature>
<dbReference type="Pfam" id="PF18115">
    <property type="entry name" value="Tudor_3"/>
    <property type="match status" value="1"/>
</dbReference>
<feature type="region of interest" description="Disordered" evidence="4">
    <location>
        <begin position="230"/>
        <end position="262"/>
    </location>
</feature>
<dbReference type="GO" id="GO:0042393">
    <property type="term" value="F:histone binding"/>
    <property type="evidence" value="ECO:0007669"/>
    <property type="project" value="TreeGrafter"/>
</dbReference>
<dbReference type="PROSITE" id="PS50172">
    <property type="entry name" value="BRCT"/>
    <property type="match status" value="1"/>
</dbReference>
<feature type="compositionally biased region" description="Basic and acidic residues" evidence="4">
    <location>
        <begin position="394"/>
        <end position="405"/>
    </location>
</feature>
<sequence length="1530" mass="167032">MATDSMASVPHSHLQALREQLLHSPKLSAAPSSANSAPEDHVHTHTSDGDQASAVIAESADAHRTPRASTQHLRPQLSSSRSAPVAEMEAMINPSPSQDAFRALTRAESFHGYPGGDTQPMESQVYRDYTESMMQSSTTTPQRKIVVDVKISPNGAYNTYDTAMTTDQTPHTLGEGQTGLVDVHGAWQEQSEVVPTSPRQDDEGSDIEELLASPQTQFQVPDVPGRPAMPATPAMAGNKRNSQGDILTSDTDTARKTQTPGFSQVFGVSGQTRNVLSATQLFAQTQAQSSPAFDQLRSDPVMTRPSPNDHAFSPHATTSSPLLTHHGAPVSTLGVPRDRYTSMRESQEQRAKRLRADHGRPAVDEFDEEDEISQERRMRARRMQRTRARGMQRTRSDQALHEYSRARVSARAGSRPGSSRKRIATIDLVTPATSKKLGRVEFDSLLTDEADMEDVQRLPMNEDDQDDDLLDAEEDNDVYDELGQTVMRSQRDDVDEQDDMLRENDDQDDEMGEDEDGGSAGHRPSQDYEPADDGEHRTVLPATQQSAIKDSQPSRMQASLRETVKHVNQQSSMSSFIPGSQYAGKTSQEQARLRKDALQLVAASQPAELHASDKLPSSPPIALAQSSTLPEETAEASDARRALLAQFHGTREAGVEETREFDREIPESEGMAQNNSRPATSHHAFAAPALPRDESHRYRTAPFSTARTHFSASNNVSPTKPTHEFDRSPVKVFTSQRSGLSAESPRRLAGVRRFADIMAEPTSLNRGDSSGESQIDVEAILGDVITAEDEAFIEAMSSPARDELLTKRRKITHTPSADVLADMVSPGRAARQVGTEGPARSSEIDETVVDAPLKSTSGREAPMLEQDSILRSSPSKANQLPISTPENAEPPQTTQESTRKREQAGARTVSQLLSARQKRPVLKYGKPSKLAGKGRKAAAVSAEEAPKTAATFVAPEPPEPESHDAPHETDALDAAKALTTTEVQRTNDEAHILPANAESASPSVSNRIFALFGGSYNHFYPATYLSTSLDGKSYKVKFDDARITNIDAHHVRALDLRIDDQVKIDFNGMRKETWIITGFRKDANGEQNDLHTDAAGNAWLQVRAKPTARKSMTAATPGKDGVRDAAEETREVAVTSIYVTHTMWPAYADRPFTPPASQCSRINGGRLATPVTSDAQTPNDTPASRSRRSILPPVRAGDSKQLNRTLHLRDESVASSKSRTPITGTGLFVGMAFAISYVSSEADKTKVAQHLHRNGGIILEDGFEELFELPSMDEGAPTPKRINTASGRTPGLTLKPEFSDLGFVALIADRHSRRAKYMQALALGLPVLSGRWVMDCLQTMSSEDKAEAELLPWSRYLLPAGESAYLDGAVRSRTLVAYSTVEATLARAMANRPLLLDGDGVLMVVSKKNKAVWHKRKAYAFLTLALGAGRVKRVNDLQEAKAYVASSLENGEESPCRWIYVDGSVADAHAAMFEKSVPTAAGKKRKRSDQVVKKEKLDRKAMSAEGVDGRVRVVNDEFVVQSLILEALVE</sequence>
<organism evidence="6 7">
    <name type="scientific">Teratosphaeria destructans</name>
    <dbReference type="NCBI Taxonomy" id="418781"/>
    <lineage>
        <taxon>Eukaryota</taxon>
        <taxon>Fungi</taxon>
        <taxon>Dikarya</taxon>
        <taxon>Ascomycota</taxon>
        <taxon>Pezizomycotina</taxon>
        <taxon>Dothideomycetes</taxon>
        <taxon>Dothideomycetidae</taxon>
        <taxon>Mycosphaerellales</taxon>
        <taxon>Teratosphaeriaceae</taxon>
        <taxon>Teratosphaeria</taxon>
    </lineage>
</organism>
<comment type="caution">
    <text evidence="6">The sequence shown here is derived from an EMBL/GenBank/DDBJ whole genome shotgun (WGS) entry which is preliminary data.</text>
</comment>
<feature type="region of interest" description="Disordered" evidence="4">
    <location>
        <begin position="451"/>
        <end position="592"/>
    </location>
</feature>